<dbReference type="EMBL" id="OZ034837">
    <property type="protein sequence ID" value="CAL1678698.1"/>
    <property type="molecule type" value="Genomic_DNA"/>
</dbReference>
<dbReference type="PANTHER" id="PTHR11177">
    <property type="entry name" value="CHITINASE"/>
    <property type="match status" value="1"/>
</dbReference>
<evidence type="ECO:0000256" key="2">
    <source>
        <dbReference type="ARBA" id="ARBA00022669"/>
    </source>
</evidence>
<feature type="domain" description="Chitin-binding type-2" evidence="5">
    <location>
        <begin position="1754"/>
        <end position="1815"/>
    </location>
</feature>
<dbReference type="InterPro" id="IPR002557">
    <property type="entry name" value="Chitin-bd_dom"/>
</dbReference>
<evidence type="ECO:0000256" key="3">
    <source>
        <dbReference type="SAM" id="MobiDB-lite"/>
    </source>
</evidence>
<proteinExistence type="inferred from homology"/>
<protein>
    <recommendedName>
        <fullName evidence="5">Chitin-binding type-2 domain-containing protein</fullName>
    </recommendedName>
</protein>
<keyword evidence="7" id="KW-1185">Reference proteome</keyword>
<dbReference type="InterPro" id="IPR017853">
    <property type="entry name" value="GH"/>
</dbReference>
<dbReference type="GO" id="GO:0008061">
    <property type="term" value="F:chitin binding"/>
    <property type="evidence" value="ECO:0007669"/>
    <property type="project" value="UniProtKB-KW"/>
</dbReference>
<evidence type="ECO:0000259" key="5">
    <source>
        <dbReference type="PROSITE" id="PS50940"/>
    </source>
</evidence>
<dbReference type="GO" id="GO:0006032">
    <property type="term" value="P:chitin catabolic process"/>
    <property type="evidence" value="ECO:0007669"/>
    <property type="project" value="TreeGrafter"/>
</dbReference>
<keyword evidence="4" id="KW-0732">Signal</keyword>
<dbReference type="GO" id="GO:0004568">
    <property type="term" value="F:chitinase activity"/>
    <property type="evidence" value="ECO:0007669"/>
    <property type="project" value="TreeGrafter"/>
</dbReference>
<feature type="chain" id="PRO_5043853227" description="Chitin-binding type-2 domain-containing protein" evidence="4">
    <location>
        <begin position="20"/>
        <end position="1820"/>
    </location>
</feature>
<sequence>MRGHEILLVSFALIALGTTTKCPKRRMSPVREILCYTSALDAQLLADSICSCTTLVHQHHDVRNLSVSSIVDLRKSLKEMHPPLQFVISIYDPAMMLRNSAMVRQEVVARIIAVIKEVDGVEMNVTAGSKERLYNFVKSLRNEMIRKSYDKRIFLALPSKPEDLAKQFDIKELVKYIDLFTLPTDYLTDEDGAFVTFHPSRLMGLFDVLNTDSLVDLISGLSAPKQKIMITLPASAYRFALKHETENAPRSQTTEKEPTSIDREQLCEAINDGEWTVERDEDLTAPYAFQNKTWIAFEDKISVGIKGKYTLLRDLAGLAVRNIENDIKTECEAPLTEEIHRSFTEFKRKSRQAVLNALEDELHQTQFSYPNRAKTSSFRVVRVVDTEGHIRAVRESTQTEFVCRRQGYFVHPKSCNRFYRCVKFNQAIEDYSVFEFDCPAGLSFDERTEVCVWPGSLPQGSPCPGSSEIAPVAPKRFECSQPGYYADPQNCRWFFACMDLGESELMAFEFRCPYGLVFDEGRLVCEWPWLVPACSESGSAYTRTEYNYGGYTVAGGSTGGAIGGGYVTGGLPEYSGKGHSNVDYSKTTGTGVQGANYFGSTGSTAESYLGKHTSGADADAVSGYVGSSGPIGVDYSKPSGYGGAVSSIPTYTGASGIHVGSVSSESNTGHSASSNKISDAGYTVSTGYRAGSGYSGGYTGSPGGIPTGFSGTAAGGYSGSVSGSHLTAGDVITYSGRPPGYLSSTASPGSSVDIRVDSIGPKYVGSTNLYTGSGAFNADGYSASTGIYSGATGRQPSYDRTGSSFGIGASYPGAVGGIGGSTAKIYEGSTGYSKTTSGILRGSTSSGRVSATDFGSDASKSVTSGISAVSGHTIADGGHFVSGSVPSSGVIDEEGYTVPVFLLHGEPTYPLIRTEAGVRDRSGTPGVITAYGKPDLARPNLNISIFGNEISTGYDVRKGAIGTIVTGSGIQTGILTGDSISGTAFGRGNVPGAISSPAVNQGTVLTGGVQPGYIASGTSGYVNRDELKTVDVGSASPGTSIYGSPTPAISVSGPATSGVVLKGDITPGIVVSGYTAPGVSTGSFVRPGIIESSTGKSYVSQAGTTYHGVSGAATRGCSGSSTSGGVTPTGPQGYKTDVGCGIAYDTGKYSENDVPDYRPTSATLPDSIVPGGRIEGAGGVIFGSTLQGSTTAVPEYSRPTSAVFTPSGFTKTGLTRTGITTAVLGGGGSFSVSTSERRPILYPENISEKAFEGNVAGYTKTSSISNAADLSVTLTPSGYSSTTPPSRVTVQSATSGYSYPKPNVQLGTNGVTFTSPSSIENNLPITSPKPFSSVNVYDGSSGSIGLAFGSKKPTSPTDRRLSTPTVSSVVYTTERPEIYKTTLFESAKIPVSTFRPVINAGYQTVTVPPNIPVFTDDRFIQRTDSSGKKDYGSSLVSEHLPAKSTKPGVITSTTRYDVPAATVRPDLVGVTYKKPSSFAYEGPSSIRSPTTFRPSNAYYTGQGFSTASSVGTTPGGGSPTNLGISRDKIDKLITNYDRGTVKYMPSVYDITASSGFGSTVKKFSSIVTGNTVAITAPSGSTTSSYEVTTKSPEGKGKIIVKWSDLHPLLLGKLGAECTCKADPFATLRGPARKLIDSSKGKVDLANYDESQVYVDLENYGSSEEDNYNTDYDGYPAQPYKISPHETPAMISNPPSSSYLPVSSTISSRTEDDAPFELQLGFRTGKKLKNVEGPSSPNSIARDPEDDPDQIINGANDCARPGLFRHPSLCNKFYACHWDQWKKKFTLHIFNCPIHLTFDAKASACNWPSKGPACQADNLLV</sequence>
<reference evidence="6" key="1">
    <citation type="submission" date="2024-04" db="EMBL/GenBank/DDBJ databases">
        <authorList>
            <consortium name="Molecular Ecology Group"/>
        </authorList>
    </citation>
    <scope>NUCLEOTIDE SEQUENCE</scope>
</reference>
<dbReference type="Gene3D" id="3.20.20.80">
    <property type="entry name" value="Glycosidases"/>
    <property type="match status" value="1"/>
</dbReference>
<dbReference type="InterPro" id="IPR011583">
    <property type="entry name" value="Chitinase_II/V-like_cat"/>
</dbReference>
<accession>A0AAV2NFV9</accession>
<dbReference type="InterPro" id="IPR029070">
    <property type="entry name" value="Chitinase_insertion_sf"/>
</dbReference>
<dbReference type="GO" id="GO:0005576">
    <property type="term" value="C:extracellular region"/>
    <property type="evidence" value="ECO:0007669"/>
    <property type="project" value="InterPro"/>
</dbReference>
<evidence type="ECO:0000256" key="4">
    <source>
        <dbReference type="SAM" id="SignalP"/>
    </source>
</evidence>
<dbReference type="SUPFAM" id="SSF57625">
    <property type="entry name" value="Invertebrate chitin-binding proteins"/>
    <property type="match status" value="3"/>
</dbReference>
<feature type="signal peptide" evidence="4">
    <location>
        <begin position="1"/>
        <end position="19"/>
    </location>
</feature>
<dbReference type="PANTHER" id="PTHR11177:SF235">
    <property type="entry name" value="CHITINASE-LIKE PROTEIN IDGF1-RELATED"/>
    <property type="match status" value="1"/>
</dbReference>
<dbReference type="Gene3D" id="2.170.140.10">
    <property type="entry name" value="Chitin binding domain"/>
    <property type="match status" value="3"/>
</dbReference>
<organism evidence="6 7">
    <name type="scientific">Lasius platythorax</name>
    <dbReference type="NCBI Taxonomy" id="488582"/>
    <lineage>
        <taxon>Eukaryota</taxon>
        <taxon>Metazoa</taxon>
        <taxon>Ecdysozoa</taxon>
        <taxon>Arthropoda</taxon>
        <taxon>Hexapoda</taxon>
        <taxon>Insecta</taxon>
        <taxon>Pterygota</taxon>
        <taxon>Neoptera</taxon>
        <taxon>Endopterygota</taxon>
        <taxon>Hymenoptera</taxon>
        <taxon>Apocrita</taxon>
        <taxon>Aculeata</taxon>
        <taxon>Formicoidea</taxon>
        <taxon>Formicidae</taxon>
        <taxon>Formicinae</taxon>
        <taxon>Lasius</taxon>
        <taxon>Lasius</taxon>
    </lineage>
</organism>
<gene>
    <name evidence="6" type="ORF">LPLAT_LOCUS4494</name>
</gene>
<dbReference type="Pfam" id="PF01607">
    <property type="entry name" value="CBM_14"/>
    <property type="match status" value="3"/>
</dbReference>
<dbReference type="SMART" id="SM00494">
    <property type="entry name" value="ChtBD2"/>
    <property type="match status" value="3"/>
</dbReference>
<dbReference type="Gene3D" id="3.10.50.10">
    <property type="match status" value="1"/>
</dbReference>
<evidence type="ECO:0000313" key="6">
    <source>
        <dbReference type="EMBL" id="CAL1678698.1"/>
    </source>
</evidence>
<dbReference type="InterPro" id="IPR050314">
    <property type="entry name" value="Glycosyl_Hydrlase_18"/>
</dbReference>
<dbReference type="SMART" id="SM00636">
    <property type="entry name" value="Glyco_18"/>
    <property type="match status" value="1"/>
</dbReference>
<feature type="domain" description="Chitin-binding type-2" evidence="5">
    <location>
        <begin position="476"/>
        <end position="536"/>
    </location>
</feature>
<feature type="domain" description="Chitin-binding type-2" evidence="5">
    <location>
        <begin position="400"/>
        <end position="465"/>
    </location>
</feature>
<dbReference type="Proteomes" id="UP001497644">
    <property type="component" value="Chromosome 14"/>
</dbReference>
<comment type="similarity">
    <text evidence="1">Belongs to the glycosyl hydrolase 18 family. Chitinase class II subfamily.</text>
</comment>
<evidence type="ECO:0000313" key="7">
    <source>
        <dbReference type="Proteomes" id="UP001497644"/>
    </source>
</evidence>
<dbReference type="PROSITE" id="PS50940">
    <property type="entry name" value="CHIT_BIND_II"/>
    <property type="match status" value="3"/>
</dbReference>
<dbReference type="SUPFAM" id="SSF51445">
    <property type="entry name" value="(Trans)glycosidases"/>
    <property type="match status" value="1"/>
</dbReference>
<name>A0AAV2NFV9_9HYME</name>
<dbReference type="InterPro" id="IPR001223">
    <property type="entry name" value="Glyco_hydro18_cat"/>
</dbReference>
<evidence type="ECO:0000256" key="1">
    <source>
        <dbReference type="ARBA" id="ARBA00009121"/>
    </source>
</evidence>
<feature type="region of interest" description="Disordered" evidence="3">
    <location>
        <begin position="1726"/>
        <end position="1748"/>
    </location>
</feature>
<dbReference type="Pfam" id="PF00704">
    <property type="entry name" value="Glyco_hydro_18"/>
    <property type="match status" value="1"/>
</dbReference>
<dbReference type="GO" id="GO:0005975">
    <property type="term" value="P:carbohydrate metabolic process"/>
    <property type="evidence" value="ECO:0007669"/>
    <property type="project" value="InterPro"/>
</dbReference>
<dbReference type="InterPro" id="IPR036508">
    <property type="entry name" value="Chitin-bd_dom_sf"/>
</dbReference>
<keyword evidence="2" id="KW-0147">Chitin-binding</keyword>